<dbReference type="InterPro" id="IPR004853">
    <property type="entry name" value="Sugar_P_trans_dom"/>
</dbReference>
<evidence type="ECO:0000256" key="4">
    <source>
        <dbReference type="ARBA" id="ARBA00023136"/>
    </source>
</evidence>
<dbReference type="EMBL" id="MCFG01000023">
    <property type="protein sequence ID" value="ORX86261.1"/>
    <property type="molecule type" value="Genomic_DNA"/>
</dbReference>
<keyword evidence="4 5" id="KW-0472">Membrane</keyword>
<feature type="transmembrane region" description="Helical" evidence="5">
    <location>
        <begin position="228"/>
        <end position="247"/>
    </location>
</feature>
<feature type="transmembrane region" description="Helical" evidence="5">
    <location>
        <begin position="120"/>
        <end position="141"/>
    </location>
</feature>
<evidence type="ECO:0000313" key="8">
    <source>
        <dbReference type="Proteomes" id="UP000193944"/>
    </source>
</evidence>
<feature type="transmembrane region" description="Helical" evidence="5">
    <location>
        <begin position="147"/>
        <end position="165"/>
    </location>
</feature>
<keyword evidence="8" id="KW-1185">Reference proteome</keyword>
<reference evidence="7 8" key="2">
    <citation type="submission" date="2016-08" db="EMBL/GenBank/DDBJ databases">
        <title>Pervasive Adenine N6-methylation of Active Genes in Fungi.</title>
        <authorList>
            <consortium name="DOE Joint Genome Institute"/>
            <person name="Mondo S.J."/>
            <person name="Dannebaum R.O."/>
            <person name="Kuo R.C."/>
            <person name="Labutti K."/>
            <person name="Haridas S."/>
            <person name="Kuo A."/>
            <person name="Salamov A."/>
            <person name="Ahrendt S.R."/>
            <person name="Lipzen A."/>
            <person name="Sullivan W."/>
            <person name="Andreopoulos W.B."/>
            <person name="Clum A."/>
            <person name="Lindquist E."/>
            <person name="Daum C."/>
            <person name="Ramamoorthy G.K."/>
            <person name="Gryganskyi A."/>
            <person name="Culley D."/>
            <person name="Magnuson J.K."/>
            <person name="James T.Y."/>
            <person name="O'Malley M.A."/>
            <person name="Stajich J.E."/>
            <person name="Spatafora J.W."/>
            <person name="Visel A."/>
            <person name="Grigoriev I.V."/>
        </authorList>
    </citation>
    <scope>NUCLEOTIDE SEQUENCE [LARGE SCALE GENOMIC DNA]</scope>
    <source>
        <strain evidence="7 8">S4</strain>
    </source>
</reference>
<comment type="caution">
    <text evidence="7">The sequence shown here is derived from an EMBL/GenBank/DDBJ whole genome shotgun (WGS) entry which is preliminary data.</text>
</comment>
<accession>A0A1Y1XKH9</accession>
<sequence length="345" mass="39111">MSSTEVAVELDNLNEYEEDNSKDKKPLLPITNLPHRPNEKTEAKVIAIVIGFYWVCSMSVVFLNKYIFTYADYEFPFPLFVTWYQLVVALVLLIVCGFSKSRILSIVPPFEFNYSIALKILPLTAIYVAMLTFNNLCLAFVEVSYYQVARSLTILFNIIFTYLILHNKTSPAAMLACAIVFFGFIMGSYGESHFSLTGLIFGVFSSIFVALYGIFVKKKLQVVDNNEWRLLHYNTTLAIVLLLPVVILSGEVKEIATVFFILRPKFWIIMTITGITGFLINIATFLQIKFTTPLTNTISGTAKACVQTVLSVIIFRNPITFMNGFGIFLVLFGSLLYSLIRYYKL</sequence>
<gene>
    <name evidence="7" type="ORF">BCR32DRAFT_275507</name>
</gene>
<organism evidence="7 8">
    <name type="scientific">Anaeromyces robustus</name>
    <dbReference type="NCBI Taxonomy" id="1754192"/>
    <lineage>
        <taxon>Eukaryota</taxon>
        <taxon>Fungi</taxon>
        <taxon>Fungi incertae sedis</taxon>
        <taxon>Chytridiomycota</taxon>
        <taxon>Chytridiomycota incertae sedis</taxon>
        <taxon>Neocallimastigomycetes</taxon>
        <taxon>Neocallimastigales</taxon>
        <taxon>Neocallimastigaceae</taxon>
        <taxon>Anaeromyces</taxon>
    </lineage>
</organism>
<feature type="domain" description="Sugar phosphate transporter" evidence="6">
    <location>
        <begin position="46"/>
        <end position="338"/>
    </location>
</feature>
<evidence type="ECO:0000259" key="6">
    <source>
        <dbReference type="Pfam" id="PF03151"/>
    </source>
</evidence>
<dbReference type="InterPro" id="IPR050186">
    <property type="entry name" value="TPT_transporter"/>
</dbReference>
<evidence type="ECO:0000256" key="5">
    <source>
        <dbReference type="SAM" id="Phobius"/>
    </source>
</evidence>
<feature type="transmembrane region" description="Helical" evidence="5">
    <location>
        <begin position="45"/>
        <end position="68"/>
    </location>
</feature>
<evidence type="ECO:0000313" key="7">
    <source>
        <dbReference type="EMBL" id="ORX86261.1"/>
    </source>
</evidence>
<keyword evidence="3 5" id="KW-1133">Transmembrane helix</keyword>
<protein>
    <submittedName>
        <fullName evidence="7">TPT-domain-containing protein</fullName>
    </submittedName>
</protein>
<dbReference type="GO" id="GO:0016020">
    <property type="term" value="C:membrane"/>
    <property type="evidence" value="ECO:0007669"/>
    <property type="project" value="UniProtKB-SubCell"/>
</dbReference>
<feature type="transmembrane region" description="Helical" evidence="5">
    <location>
        <begin position="321"/>
        <end position="340"/>
    </location>
</feature>
<feature type="transmembrane region" description="Helical" evidence="5">
    <location>
        <begin position="172"/>
        <end position="190"/>
    </location>
</feature>
<dbReference type="Proteomes" id="UP000193944">
    <property type="component" value="Unassembled WGS sequence"/>
</dbReference>
<dbReference type="PANTHER" id="PTHR11132">
    <property type="entry name" value="SOLUTE CARRIER FAMILY 35"/>
    <property type="match status" value="1"/>
</dbReference>
<dbReference type="STRING" id="1754192.A0A1Y1XKH9"/>
<evidence type="ECO:0000256" key="1">
    <source>
        <dbReference type="ARBA" id="ARBA00004141"/>
    </source>
</evidence>
<dbReference type="AlphaFoldDB" id="A0A1Y1XKH9"/>
<feature type="transmembrane region" description="Helical" evidence="5">
    <location>
        <begin position="80"/>
        <end position="99"/>
    </location>
</feature>
<reference evidence="7 8" key="1">
    <citation type="submission" date="2016-08" db="EMBL/GenBank/DDBJ databases">
        <title>A Parts List for Fungal Cellulosomes Revealed by Comparative Genomics.</title>
        <authorList>
            <consortium name="DOE Joint Genome Institute"/>
            <person name="Haitjema C.H."/>
            <person name="Gilmore S.P."/>
            <person name="Henske J.K."/>
            <person name="Solomon K.V."/>
            <person name="De Groot R."/>
            <person name="Kuo A."/>
            <person name="Mondo S.J."/>
            <person name="Salamov A.A."/>
            <person name="Labutti K."/>
            <person name="Zhao Z."/>
            <person name="Chiniquy J."/>
            <person name="Barry K."/>
            <person name="Brewer H.M."/>
            <person name="Purvine S.O."/>
            <person name="Wright A.T."/>
            <person name="Boxma B."/>
            <person name="Van Alen T."/>
            <person name="Hackstein J.H."/>
            <person name="Baker S.E."/>
            <person name="Grigoriev I.V."/>
            <person name="O'Malley M.A."/>
        </authorList>
    </citation>
    <scope>NUCLEOTIDE SEQUENCE [LARGE SCALE GENOMIC DNA]</scope>
    <source>
        <strain evidence="7 8">S4</strain>
    </source>
</reference>
<evidence type="ECO:0000256" key="2">
    <source>
        <dbReference type="ARBA" id="ARBA00022692"/>
    </source>
</evidence>
<feature type="transmembrane region" description="Helical" evidence="5">
    <location>
        <begin position="267"/>
        <end position="286"/>
    </location>
</feature>
<proteinExistence type="predicted"/>
<dbReference type="Pfam" id="PF03151">
    <property type="entry name" value="TPT"/>
    <property type="match status" value="1"/>
</dbReference>
<feature type="transmembrane region" description="Helical" evidence="5">
    <location>
        <begin position="196"/>
        <end position="216"/>
    </location>
</feature>
<name>A0A1Y1XKH9_9FUNG</name>
<comment type="subcellular location">
    <subcellularLocation>
        <location evidence="1">Membrane</location>
        <topology evidence="1">Multi-pass membrane protein</topology>
    </subcellularLocation>
</comment>
<evidence type="ECO:0000256" key="3">
    <source>
        <dbReference type="ARBA" id="ARBA00022989"/>
    </source>
</evidence>
<dbReference type="OrthoDB" id="5547497at2759"/>
<keyword evidence="2 5" id="KW-0812">Transmembrane</keyword>